<evidence type="ECO:0000313" key="2">
    <source>
        <dbReference type="Proteomes" id="UP001524587"/>
    </source>
</evidence>
<keyword evidence="2" id="KW-1185">Reference proteome</keyword>
<dbReference type="EMBL" id="JAMSKV010000005">
    <property type="protein sequence ID" value="MCQ8278308.1"/>
    <property type="molecule type" value="Genomic_DNA"/>
</dbReference>
<reference evidence="1 2" key="1">
    <citation type="submission" date="2022-06" db="EMBL/GenBank/DDBJ databases">
        <title>Endosaccharibacter gen. nov., sp. nov., endophytic bacteria isolated from sugarcane.</title>
        <authorList>
            <person name="Pitiwittayakul N."/>
            <person name="Yukphan P."/>
            <person name="Charoenyingcharoen P."/>
            <person name="Tanasupawat S."/>
        </authorList>
    </citation>
    <scope>NUCLEOTIDE SEQUENCE [LARGE SCALE GENOMIC DNA]</scope>
    <source>
        <strain evidence="1 2">KSS8</strain>
    </source>
</reference>
<accession>A0ABT1W610</accession>
<organism evidence="1 2">
    <name type="scientific">Endosaccharibacter trunci</name>
    <dbReference type="NCBI Taxonomy" id="2812733"/>
    <lineage>
        <taxon>Bacteria</taxon>
        <taxon>Pseudomonadati</taxon>
        <taxon>Pseudomonadota</taxon>
        <taxon>Alphaproteobacteria</taxon>
        <taxon>Acetobacterales</taxon>
        <taxon>Acetobacteraceae</taxon>
        <taxon>Endosaccharibacter</taxon>
    </lineage>
</organism>
<gene>
    <name evidence="1" type="ORF">NFI95_07575</name>
</gene>
<sequence length="145" mass="15751">MPPLTIGDRVSTLDGSSSGILVEIDAGVGYVQQPNGVEVEFPLFRLKPWEPPKVAEQRTLSGPLRDRVLPQAQQALLDSVPPDLVEAVARSYARSDGAEGARIPFAALPPSKRLDAIRIHLPTLPPRLLAPHMRLVLAFRNLGKP</sequence>
<evidence type="ECO:0000313" key="1">
    <source>
        <dbReference type="EMBL" id="MCQ8278308.1"/>
    </source>
</evidence>
<dbReference type="Proteomes" id="UP001524587">
    <property type="component" value="Unassembled WGS sequence"/>
</dbReference>
<proteinExistence type="predicted"/>
<name>A0ABT1W610_9PROT</name>
<dbReference type="RefSeq" id="WP_422863780.1">
    <property type="nucleotide sequence ID" value="NZ_JAMSKV010000005.1"/>
</dbReference>
<protein>
    <submittedName>
        <fullName evidence="1">Uncharacterized protein</fullName>
    </submittedName>
</protein>
<comment type="caution">
    <text evidence="1">The sequence shown here is derived from an EMBL/GenBank/DDBJ whole genome shotgun (WGS) entry which is preliminary data.</text>
</comment>